<dbReference type="EMBL" id="JABFAC010248475">
    <property type="protein sequence ID" value="MBA0637450.1"/>
    <property type="molecule type" value="Genomic_DNA"/>
</dbReference>
<accession>A0A7J8TH27</accession>
<keyword evidence="3" id="KW-1185">Reference proteome</keyword>
<feature type="region of interest" description="Disordered" evidence="1">
    <location>
        <begin position="146"/>
        <end position="174"/>
    </location>
</feature>
<reference evidence="2 3" key="1">
    <citation type="journal article" date="2019" name="Genome Biol. Evol.">
        <title>Insights into the evolution of the New World diploid cottons (Gossypium, subgenus Houzingenia) based on genome sequencing.</title>
        <authorList>
            <person name="Grover C.E."/>
            <person name="Arick M.A. 2nd"/>
            <person name="Thrash A."/>
            <person name="Conover J.L."/>
            <person name="Sanders W.S."/>
            <person name="Peterson D.G."/>
            <person name="Frelichowski J.E."/>
            <person name="Scheffler J.A."/>
            <person name="Scheffler B.E."/>
            <person name="Wendel J.F."/>
        </authorList>
    </citation>
    <scope>NUCLEOTIDE SEQUENCE [LARGE SCALE GENOMIC DNA]</scope>
    <source>
        <strain evidence="2">27</strain>
        <tissue evidence="2">Leaf</tissue>
    </source>
</reference>
<dbReference type="PANTHER" id="PTHR32108">
    <property type="entry name" value="DNA-DIRECTED RNA POLYMERASE SUBUNIT ALPHA"/>
    <property type="match status" value="1"/>
</dbReference>
<protein>
    <submittedName>
        <fullName evidence="2">Uncharacterized protein</fullName>
    </submittedName>
</protein>
<evidence type="ECO:0000313" key="2">
    <source>
        <dbReference type="EMBL" id="MBA0637450.1"/>
    </source>
</evidence>
<proteinExistence type="predicted"/>
<evidence type="ECO:0000256" key="1">
    <source>
        <dbReference type="SAM" id="MobiDB-lite"/>
    </source>
</evidence>
<gene>
    <name evidence="2" type="ORF">Godav_025329</name>
</gene>
<name>A0A7J8TH27_GOSDV</name>
<dbReference type="PANTHER" id="PTHR32108:SF5">
    <property type="entry name" value="DYNACTIN SUBUNIT 1-LIKE"/>
    <property type="match status" value="1"/>
</dbReference>
<dbReference type="Proteomes" id="UP000593561">
    <property type="component" value="Unassembled WGS sequence"/>
</dbReference>
<evidence type="ECO:0000313" key="3">
    <source>
        <dbReference type="Proteomes" id="UP000593561"/>
    </source>
</evidence>
<dbReference type="AlphaFoldDB" id="A0A7J8TH27"/>
<organism evidence="2 3">
    <name type="scientific">Gossypium davidsonii</name>
    <name type="common">Davidson's cotton</name>
    <name type="synonym">Gossypium klotzschianum subsp. davidsonii</name>
    <dbReference type="NCBI Taxonomy" id="34287"/>
    <lineage>
        <taxon>Eukaryota</taxon>
        <taxon>Viridiplantae</taxon>
        <taxon>Streptophyta</taxon>
        <taxon>Embryophyta</taxon>
        <taxon>Tracheophyta</taxon>
        <taxon>Spermatophyta</taxon>
        <taxon>Magnoliopsida</taxon>
        <taxon>eudicotyledons</taxon>
        <taxon>Gunneridae</taxon>
        <taxon>Pentapetalae</taxon>
        <taxon>rosids</taxon>
        <taxon>malvids</taxon>
        <taxon>Malvales</taxon>
        <taxon>Malvaceae</taxon>
        <taxon>Malvoideae</taxon>
        <taxon>Gossypium</taxon>
    </lineage>
</organism>
<sequence>MAILQNLRDEDVEWKAPWMVPDEILYRCGDFDWVPLLGIRELLDIPLCSGKIREMSNAWKQIHWMKRFTVGATSQVIDRDHIMGEALAQIREVADHLQTLVVQADTLSVKYELESSQGKELASLLKKIRVLSIKAIPYIKDGGVPKKHDDSANTTVGWGNDKGKSPMANAEEGDNDGPLYPLGFTPPHIQPQADVNPRKSSITIRPQQFQAGASIPMNFQTRLEGHEIQKCTEFRALVQGMMDDKEMEFYKEVEEEGTICASESTTRVPKVNHLVVIISRPRNNEVKVSVMPKIIIQNPTTFSYKDNKKVSWNYECNITV</sequence>
<comment type="caution">
    <text evidence="2">The sequence shown here is derived from an EMBL/GenBank/DDBJ whole genome shotgun (WGS) entry which is preliminary data.</text>
</comment>